<name>A0A918KJL7_9GAMM</name>
<accession>A0A918KJL7</accession>
<keyword evidence="2" id="KW-1185">Reference proteome</keyword>
<organism evidence="1 2">
    <name type="scientific">Saccharospirillum salsuginis</name>
    <dbReference type="NCBI Taxonomy" id="418750"/>
    <lineage>
        <taxon>Bacteria</taxon>
        <taxon>Pseudomonadati</taxon>
        <taxon>Pseudomonadota</taxon>
        <taxon>Gammaproteobacteria</taxon>
        <taxon>Oceanospirillales</taxon>
        <taxon>Saccharospirillaceae</taxon>
        <taxon>Saccharospirillum</taxon>
    </lineage>
</organism>
<protein>
    <submittedName>
        <fullName evidence="1">Histidine kinase</fullName>
    </submittedName>
</protein>
<dbReference type="GO" id="GO:0016301">
    <property type="term" value="F:kinase activity"/>
    <property type="evidence" value="ECO:0007669"/>
    <property type="project" value="UniProtKB-KW"/>
</dbReference>
<keyword evidence="1" id="KW-0418">Kinase</keyword>
<gene>
    <name evidence="1" type="ORF">GCM10007392_34840</name>
</gene>
<dbReference type="RefSeq" id="WP_189611070.1">
    <property type="nucleotide sequence ID" value="NZ_BMXR01000009.1"/>
</dbReference>
<dbReference type="EMBL" id="BMXR01000009">
    <property type="protein sequence ID" value="GGX64187.1"/>
    <property type="molecule type" value="Genomic_DNA"/>
</dbReference>
<dbReference type="Proteomes" id="UP000626148">
    <property type="component" value="Unassembled WGS sequence"/>
</dbReference>
<dbReference type="Pfam" id="PF10722">
    <property type="entry name" value="YbjN"/>
    <property type="match status" value="1"/>
</dbReference>
<evidence type="ECO:0000313" key="2">
    <source>
        <dbReference type="Proteomes" id="UP000626148"/>
    </source>
</evidence>
<evidence type="ECO:0000313" key="1">
    <source>
        <dbReference type="EMBL" id="GGX64187.1"/>
    </source>
</evidence>
<reference evidence="1" key="2">
    <citation type="submission" date="2020-09" db="EMBL/GenBank/DDBJ databases">
        <authorList>
            <person name="Sun Q."/>
            <person name="Kim S."/>
        </authorList>
    </citation>
    <scope>NUCLEOTIDE SEQUENCE</scope>
    <source>
        <strain evidence="1">KCTC 22169</strain>
    </source>
</reference>
<keyword evidence="1" id="KW-0808">Transferase</keyword>
<dbReference type="AlphaFoldDB" id="A0A918KJL7"/>
<dbReference type="InterPro" id="IPR019660">
    <property type="entry name" value="Put_sensory_transdc_reg_YbjN"/>
</dbReference>
<reference evidence="1" key="1">
    <citation type="journal article" date="2014" name="Int. J. Syst. Evol. Microbiol.">
        <title>Complete genome sequence of Corynebacterium casei LMG S-19264T (=DSM 44701T), isolated from a smear-ripened cheese.</title>
        <authorList>
            <consortium name="US DOE Joint Genome Institute (JGI-PGF)"/>
            <person name="Walter F."/>
            <person name="Albersmeier A."/>
            <person name="Kalinowski J."/>
            <person name="Ruckert C."/>
        </authorList>
    </citation>
    <scope>NUCLEOTIDE SEQUENCE</scope>
    <source>
        <strain evidence="1">KCTC 22169</strain>
    </source>
</reference>
<sequence>MKALTRELIEDWLDELEVRHTLCPDCDGIHLMDYEEKLGVLESRVLLEDDLVMVFTELAIRPSAILPLQGSLHLINYDHPLLKVGLSLDDDDVPRLTLIAALPTQGLSGDYFAHWLPPILTATQAVLDQASQMDVLFLDEGAFDNPEGDSLH</sequence>
<comment type="caution">
    <text evidence="1">The sequence shown here is derived from an EMBL/GenBank/DDBJ whole genome shotgun (WGS) entry which is preliminary data.</text>
</comment>
<proteinExistence type="predicted"/>